<dbReference type="Pfam" id="PF02390">
    <property type="entry name" value="Methyltransf_4"/>
    <property type="match status" value="1"/>
</dbReference>
<keyword evidence="3 7" id="KW-0489">Methyltransferase</keyword>
<comment type="pathway">
    <text evidence="7">tRNA modification; N(7)-methylguanine-tRNA biosynthesis.</text>
</comment>
<feature type="binding site" evidence="7">
    <location>
        <position position="144"/>
    </location>
    <ligand>
        <name>substrate</name>
    </ligand>
</feature>
<evidence type="ECO:0000256" key="5">
    <source>
        <dbReference type="ARBA" id="ARBA00022691"/>
    </source>
</evidence>
<dbReference type="RefSeq" id="WP_012002057.1">
    <property type="nucleotide sequence ID" value="NC_009828.1"/>
</dbReference>
<dbReference type="eggNOG" id="COG0220">
    <property type="taxonomic scope" value="Bacteria"/>
</dbReference>
<accession>A8F344</accession>
<comment type="similarity">
    <text evidence="7">Belongs to the class I-like SAM-binding methyltransferase superfamily. TrmB family.</text>
</comment>
<comment type="catalytic activity">
    <reaction evidence="1 7">
        <text>guanosine(46) in tRNA + S-adenosyl-L-methionine = N(7)-methylguanosine(46) in tRNA + S-adenosyl-L-homocysteine</text>
        <dbReference type="Rhea" id="RHEA:42708"/>
        <dbReference type="Rhea" id="RHEA-COMP:10188"/>
        <dbReference type="Rhea" id="RHEA-COMP:10189"/>
        <dbReference type="ChEBI" id="CHEBI:57856"/>
        <dbReference type="ChEBI" id="CHEBI:59789"/>
        <dbReference type="ChEBI" id="CHEBI:74269"/>
        <dbReference type="ChEBI" id="CHEBI:74480"/>
        <dbReference type="EC" id="2.1.1.33"/>
    </reaction>
</comment>
<dbReference type="UniPathway" id="UPA00989"/>
<reference evidence="8 9" key="1">
    <citation type="submission" date="2007-08" db="EMBL/GenBank/DDBJ databases">
        <title>Complete sequence of Thermotoga lettingae TMO.</title>
        <authorList>
            <consortium name="US DOE Joint Genome Institute"/>
            <person name="Copeland A."/>
            <person name="Lucas S."/>
            <person name="Lapidus A."/>
            <person name="Barry K."/>
            <person name="Glavina del Rio T."/>
            <person name="Dalin E."/>
            <person name="Tice H."/>
            <person name="Pitluck S."/>
            <person name="Foster B."/>
            <person name="Bruce D."/>
            <person name="Schmutz J."/>
            <person name="Larimer F."/>
            <person name="Land M."/>
            <person name="Hauser L."/>
            <person name="Kyrpides N."/>
            <person name="Mikhailova N."/>
            <person name="Nelson K."/>
            <person name="Gogarten J.P."/>
            <person name="Noll K."/>
            <person name="Richardson P."/>
        </authorList>
    </citation>
    <scope>NUCLEOTIDE SEQUENCE [LARGE SCALE GENOMIC DNA]</scope>
    <source>
        <strain evidence="9">ATCC BAA-301 / DSM 14385 / NBRC 107922 / TMO</strain>
    </source>
</reference>
<dbReference type="InterPro" id="IPR029063">
    <property type="entry name" value="SAM-dependent_MTases_sf"/>
</dbReference>
<dbReference type="GO" id="GO:0043527">
    <property type="term" value="C:tRNA methyltransferase complex"/>
    <property type="evidence" value="ECO:0007669"/>
    <property type="project" value="TreeGrafter"/>
</dbReference>
<feature type="binding site" evidence="7">
    <location>
        <position position="112"/>
    </location>
    <ligand>
        <name>substrate</name>
    </ligand>
</feature>
<dbReference type="EC" id="2.1.1.33" evidence="7"/>
<protein>
    <recommendedName>
        <fullName evidence="7">tRNA (guanine-N(7)-)-methyltransferase</fullName>
        <ecNumber evidence="7">2.1.1.33</ecNumber>
    </recommendedName>
    <alternativeName>
        <fullName evidence="7">tRNA (guanine(46)-N(7))-methyltransferase</fullName>
    </alternativeName>
    <alternativeName>
        <fullName evidence="7">tRNA(m7G46)-methyltransferase</fullName>
    </alternativeName>
</protein>
<evidence type="ECO:0000313" key="9">
    <source>
        <dbReference type="Proteomes" id="UP000002016"/>
    </source>
</evidence>
<comment type="caution">
    <text evidence="7">Lacks conserved residue(s) required for the propagation of feature annotation.</text>
</comment>
<evidence type="ECO:0000256" key="7">
    <source>
        <dbReference type="HAMAP-Rule" id="MF_01057"/>
    </source>
</evidence>
<dbReference type="OrthoDB" id="9802090at2"/>
<evidence type="ECO:0000256" key="4">
    <source>
        <dbReference type="ARBA" id="ARBA00022679"/>
    </source>
</evidence>
<keyword evidence="6 7" id="KW-0819">tRNA processing</keyword>
<dbReference type="HOGENOM" id="CLU_077150_0_0_0"/>
<sequence length="308" mass="35974" precursor="true">MSEFLRYDLDLRHYAAPIDWKKIFGNNKELAVEIGFGNGEFLVSMAKEKSWCNFIGFETSLISLVKIQKKLYSESIENVKVSRIDGKFALREFFSDNSVWEVYINFPCPWPKKSHQGKRFTDQGFTETLAAVLKADGNFQLISDVKWYVEHMKAFLLKTGCFEIIEFGKSDKTIVGTRYEKKWISQGKDIYILRAKKINHITVERWTWGGFEMPHVHIENVNREKILGLKDTIFKHLKGVFVVKSVYYSQDEYLLRIVSNEGGFQQRYFISVEKVHDRWLVKLDTDASAYRTPVVKFSVRKIAEVIGF</sequence>
<dbReference type="STRING" id="416591.Tlet_0003"/>
<dbReference type="Proteomes" id="UP000002016">
    <property type="component" value="Chromosome"/>
</dbReference>
<comment type="function">
    <text evidence="2 7">Catalyzes the formation of N(7)-methylguanine at position 46 (m7G46) in tRNA.</text>
</comment>
<dbReference type="InterPro" id="IPR055361">
    <property type="entry name" value="tRNA_methyltr_TrmB_bact"/>
</dbReference>
<dbReference type="GO" id="GO:0008176">
    <property type="term" value="F:tRNA (guanine(46)-N7)-methyltransferase activity"/>
    <property type="evidence" value="ECO:0007669"/>
    <property type="project" value="UniProtKB-UniRule"/>
</dbReference>
<evidence type="ECO:0000256" key="2">
    <source>
        <dbReference type="ARBA" id="ARBA00003015"/>
    </source>
</evidence>
<evidence type="ECO:0000256" key="3">
    <source>
        <dbReference type="ARBA" id="ARBA00022603"/>
    </source>
</evidence>
<feature type="binding site" evidence="7">
    <location>
        <position position="33"/>
    </location>
    <ligand>
        <name>S-adenosyl-L-methionine</name>
        <dbReference type="ChEBI" id="CHEBI:59789"/>
    </ligand>
</feature>
<dbReference type="HAMAP" id="MF_01057">
    <property type="entry name" value="tRNA_methyltr_TrmB"/>
    <property type="match status" value="1"/>
</dbReference>
<keyword evidence="9" id="KW-1185">Reference proteome</keyword>
<proteinExistence type="inferred from homology"/>
<dbReference type="SUPFAM" id="SSF53335">
    <property type="entry name" value="S-adenosyl-L-methionine-dependent methyltransferases"/>
    <property type="match status" value="1"/>
</dbReference>
<evidence type="ECO:0000256" key="1">
    <source>
        <dbReference type="ARBA" id="ARBA00000142"/>
    </source>
</evidence>
<reference evidence="8 9" key="2">
    <citation type="journal article" date="2009" name="Proc. Natl. Acad. Sci. U.S.A.">
        <title>On the chimeric nature, thermophilic origin, and phylogenetic placement of the Thermotogales.</title>
        <authorList>
            <person name="Zhaxybayeva O."/>
            <person name="Swithers K.S."/>
            <person name="Lapierre P."/>
            <person name="Fournier G.P."/>
            <person name="Bickhart D.M."/>
            <person name="DeBoy R.T."/>
            <person name="Nelson K.E."/>
            <person name="Nesbo C.L."/>
            <person name="Doolittle W.F."/>
            <person name="Gogarten J.P."/>
            <person name="Noll K.M."/>
        </authorList>
    </citation>
    <scope>NUCLEOTIDE SEQUENCE [LARGE SCALE GENOMIC DNA]</scope>
    <source>
        <strain evidence="9">ATCC BAA-301 / DSM 14385 / NBRC 107922 / TMO</strain>
    </source>
</reference>
<dbReference type="KEGG" id="tle:Tlet_0003"/>
<dbReference type="Gene3D" id="3.40.50.150">
    <property type="entry name" value="Vaccinia Virus protein VP39"/>
    <property type="match status" value="1"/>
</dbReference>
<organism evidence="8 9">
    <name type="scientific">Pseudothermotoga lettingae (strain ATCC BAA-301 / DSM 14385 / NBRC 107922 / TMO)</name>
    <name type="common">Thermotoga lettingae</name>
    <dbReference type="NCBI Taxonomy" id="416591"/>
    <lineage>
        <taxon>Bacteria</taxon>
        <taxon>Thermotogati</taxon>
        <taxon>Thermotogota</taxon>
        <taxon>Thermotogae</taxon>
        <taxon>Thermotogales</taxon>
        <taxon>Thermotogaceae</taxon>
        <taxon>Pseudothermotoga</taxon>
    </lineage>
</organism>
<feature type="binding site" evidence="7">
    <location>
        <begin position="177"/>
        <end position="180"/>
    </location>
    <ligand>
        <name>substrate</name>
    </ligand>
</feature>
<evidence type="ECO:0000256" key="6">
    <source>
        <dbReference type="ARBA" id="ARBA00022694"/>
    </source>
</evidence>
<dbReference type="AlphaFoldDB" id="A8F344"/>
<evidence type="ECO:0000313" key="8">
    <source>
        <dbReference type="EMBL" id="ABV32576.1"/>
    </source>
</evidence>
<dbReference type="PANTHER" id="PTHR23417">
    <property type="entry name" value="3-DEOXY-D-MANNO-OCTULOSONIC-ACID TRANSFERASE/TRNA GUANINE-N 7 - -METHYLTRANSFERASE"/>
    <property type="match status" value="1"/>
</dbReference>
<feature type="binding site" evidence="7">
    <location>
        <position position="58"/>
    </location>
    <ligand>
        <name>S-adenosyl-L-methionine</name>
        <dbReference type="ChEBI" id="CHEBI:59789"/>
    </ligand>
</feature>
<dbReference type="PANTHER" id="PTHR23417:SF14">
    <property type="entry name" value="PENTACOTRIPEPTIDE-REPEAT REGION OF PRORP DOMAIN-CONTAINING PROTEIN"/>
    <property type="match status" value="1"/>
</dbReference>
<dbReference type="EMBL" id="CP000812">
    <property type="protein sequence ID" value="ABV32576.1"/>
    <property type="molecule type" value="Genomic_DNA"/>
</dbReference>
<feature type="binding site" evidence="7">
    <location>
        <position position="85"/>
    </location>
    <ligand>
        <name>S-adenosyl-L-methionine</name>
        <dbReference type="ChEBI" id="CHEBI:59789"/>
    </ligand>
</feature>
<keyword evidence="4 7" id="KW-0808">Transferase</keyword>
<dbReference type="InterPro" id="IPR003358">
    <property type="entry name" value="tRNA_(Gua-N-7)_MeTrfase_Trmb"/>
</dbReference>
<gene>
    <name evidence="7" type="primary">trmB</name>
    <name evidence="8" type="ordered locus">Tlet_0003</name>
</gene>
<dbReference type="NCBIfam" id="TIGR00091">
    <property type="entry name" value="tRNA (guanosine(46)-N7)-methyltransferase TrmB"/>
    <property type="match status" value="1"/>
</dbReference>
<name>A8F344_PSELT</name>
<dbReference type="PROSITE" id="PS51625">
    <property type="entry name" value="SAM_MT_TRMB"/>
    <property type="match status" value="1"/>
</dbReference>
<keyword evidence="5 7" id="KW-0949">S-adenosyl-L-methionine</keyword>